<evidence type="ECO:0000256" key="8">
    <source>
        <dbReference type="RuleBase" id="RU000461"/>
    </source>
</evidence>
<comment type="similarity">
    <text evidence="2 8">Belongs to the cytochrome P450 family.</text>
</comment>
<keyword evidence="9" id="KW-1133">Transmembrane helix</keyword>
<comment type="caution">
    <text evidence="10">The sequence shown here is derived from an EMBL/GenBank/DDBJ whole genome shotgun (WGS) entry which is preliminary data.</text>
</comment>
<keyword evidence="6 8" id="KW-0503">Monooxygenase</keyword>
<evidence type="ECO:0000313" key="10">
    <source>
        <dbReference type="EMBL" id="KAH6608357.1"/>
    </source>
</evidence>
<evidence type="ECO:0000256" key="6">
    <source>
        <dbReference type="ARBA" id="ARBA00023033"/>
    </source>
</evidence>
<evidence type="ECO:0000256" key="7">
    <source>
        <dbReference type="PIRSR" id="PIRSR602403-1"/>
    </source>
</evidence>
<organism evidence="10 11">
    <name type="scientific">Trichoderma cornu-damae</name>
    <dbReference type="NCBI Taxonomy" id="654480"/>
    <lineage>
        <taxon>Eukaryota</taxon>
        <taxon>Fungi</taxon>
        <taxon>Dikarya</taxon>
        <taxon>Ascomycota</taxon>
        <taxon>Pezizomycotina</taxon>
        <taxon>Sordariomycetes</taxon>
        <taxon>Hypocreomycetidae</taxon>
        <taxon>Hypocreales</taxon>
        <taxon>Hypocreaceae</taxon>
        <taxon>Trichoderma</taxon>
    </lineage>
</organism>
<evidence type="ECO:0000256" key="9">
    <source>
        <dbReference type="SAM" id="Phobius"/>
    </source>
</evidence>
<sequence length="490" mass="53838">MAAVTDIASVLAPQSSLCIGLAIILILLLRTLHGLYADRLHHVPGPLIARLTPVWYWYLSWKGIECRVISALHRKYGPVVRIAPNEIAISDGAAIHPIYVENGGFTKSAIYSNFDINGFATLFSGLDHVHRAVRAKAVAPMFAQQAIANSRPPLQKIIDAAVAELERRKSLAAGRPVDIYNLFRAMAMDVMTEYLVGECFDGVGSAKLSASAFVDDFAAVGRFFNLPSWIFGVIHKWAARLDKNRASVTTSNSIVQKFATKVVDDSIAQGEKETYQGRLLGANVSREEAIAQVIDIMFAGTDGEARILAVFCWYMVQAPDKYGRAFEELIRNPGVDARSLPYLSGAVKESCRLAVANPTRLIRIVPPGGLKVPGLPSIPAGTSVGVGAYTLHSNPDVFPMPHDFLPERWLEPTPEMLRDSFYFGKGPRQCIARNFASTILWWAAEAILQSRVLDGAKPVKDGLEIIEWFNVQEVGGKIELRWPQTGVRKN</sequence>
<dbReference type="InterPro" id="IPR017972">
    <property type="entry name" value="Cyt_P450_CS"/>
</dbReference>
<dbReference type="PANTHER" id="PTHR24305">
    <property type="entry name" value="CYTOCHROME P450"/>
    <property type="match status" value="1"/>
</dbReference>
<reference evidence="10" key="1">
    <citation type="submission" date="2021-08" db="EMBL/GenBank/DDBJ databases">
        <title>Chromosome-Level Trichoderma cornu-damae using Hi-C Data.</title>
        <authorList>
            <person name="Kim C.S."/>
        </authorList>
    </citation>
    <scope>NUCLEOTIDE SEQUENCE</scope>
    <source>
        <strain evidence="10">KA19-0412C</strain>
    </source>
</reference>
<dbReference type="GO" id="GO:0005506">
    <property type="term" value="F:iron ion binding"/>
    <property type="evidence" value="ECO:0007669"/>
    <property type="project" value="InterPro"/>
</dbReference>
<dbReference type="Proteomes" id="UP000827724">
    <property type="component" value="Unassembled WGS sequence"/>
</dbReference>
<dbReference type="EMBL" id="JAIWOZ010000002">
    <property type="protein sequence ID" value="KAH6608357.1"/>
    <property type="molecule type" value="Genomic_DNA"/>
</dbReference>
<evidence type="ECO:0000256" key="4">
    <source>
        <dbReference type="ARBA" id="ARBA00022723"/>
    </source>
</evidence>
<evidence type="ECO:0000256" key="1">
    <source>
        <dbReference type="ARBA" id="ARBA00001971"/>
    </source>
</evidence>
<keyword evidence="8" id="KW-0560">Oxidoreductase</keyword>
<dbReference type="GO" id="GO:0004497">
    <property type="term" value="F:monooxygenase activity"/>
    <property type="evidence" value="ECO:0007669"/>
    <property type="project" value="UniProtKB-KW"/>
</dbReference>
<evidence type="ECO:0000256" key="5">
    <source>
        <dbReference type="ARBA" id="ARBA00023004"/>
    </source>
</evidence>
<dbReference type="InterPro" id="IPR002403">
    <property type="entry name" value="Cyt_P450_E_grp-IV"/>
</dbReference>
<proteinExistence type="inferred from homology"/>
<feature type="binding site" description="axial binding residue" evidence="7">
    <location>
        <position position="430"/>
    </location>
    <ligand>
        <name>heme</name>
        <dbReference type="ChEBI" id="CHEBI:30413"/>
    </ligand>
    <ligandPart>
        <name>Fe</name>
        <dbReference type="ChEBI" id="CHEBI:18248"/>
    </ligandPart>
</feature>
<dbReference type="AlphaFoldDB" id="A0A9P8QTJ8"/>
<dbReference type="CDD" id="cd11062">
    <property type="entry name" value="CYP58-like"/>
    <property type="match status" value="1"/>
</dbReference>
<comment type="cofactor">
    <cofactor evidence="1 7">
        <name>heme</name>
        <dbReference type="ChEBI" id="CHEBI:30413"/>
    </cofactor>
</comment>
<gene>
    <name evidence="10" type="ORF">Trco_001703</name>
</gene>
<keyword evidence="4 7" id="KW-0479">Metal-binding</keyword>
<feature type="transmembrane region" description="Helical" evidence="9">
    <location>
        <begin position="12"/>
        <end position="32"/>
    </location>
</feature>
<dbReference type="PRINTS" id="PR00465">
    <property type="entry name" value="EP450IV"/>
</dbReference>
<dbReference type="InterPro" id="IPR050121">
    <property type="entry name" value="Cytochrome_P450_monoxygenase"/>
</dbReference>
<dbReference type="SUPFAM" id="SSF48264">
    <property type="entry name" value="Cytochrome P450"/>
    <property type="match status" value="1"/>
</dbReference>
<keyword evidence="5 7" id="KW-0408">Iron</keyword>
<dbReference type="PANTHER" id="PTHR24305:SF156">
    <property type="entry name" value="P450, PUTATIVE (EUROFUNG)-RELATED"/>
    <property type="match status" value="1"/>
</dbReference>
<dbReference type="GO" id="GO:0020037">
    <property type="term" value="F:heme binding"/>
    <property type="evidence" value="ECO:0007669"/>
    <property type="project" value="InterPro"/>
</dbReference>
<dbReference type="PROSITE" id="PS00086">
    <property type="entry name" value="CYTOCHROME_P450"/>
    <property type="match status" value="1"/>
</dbReference>
<name>A0A9P8QTJ8_9HYPO</name>
<keyword evidence="9" id="KW-0472">Membrane</keyword>
<dbReference type="InterPro" id="IPR001128">
    <property type="entry name" value="Cyt_P450"/>
</dbReference>
<dbReference type="Gene3D" id="1.10.630.10">
    <property type="entry name" value="Cytochrome P450"/>
    <property type="match status" value="1"/>
</dbReference>
<dbReference type="GO" id="GO:0016705">
    <property type="term" value="F:oxidoreductase activity, acting on paired donors, with incorporation or reduction of molecular oxygen"/>
    <property type="evidence" value="ECO:0007669"/>
    <property type="project" value="InterPro"/>
</dbReference>
<dbReference type="Pfam" id="PF00067">
    <property type="entry name" value="p450"/>
    <property type="match status" value="1"/>
</dbReference>
<accession>A0A9P8QTJ8</accession>
<protein>
    <submittedName>
        <fullName evidence="10">Cytochrome p450</fullName>
    </submittedName>
</protein>
<evidence type="ECO:0000256" key="3">
    <source>
        <dbReference type="ARBA" id="ARBA00022617"/>
    </source>
</evidence>
<keyword evidence="3 7" id="KW-0349">Heme</keyword>
<dbReference type="OrthoDB" id="1470350at2759"/>
<evidence type="ECO:0000256" key="2">
    <source>
        <dbReference type="ARBA" id="ARBA00010617"/>
    </source>
</evidence>
<evidence type="ECO:0000313" key="11">
    <source>
        <dbReference type="Proteomes" id="UP000827724"/>
    </source>
</evidence>
<dbReference type="InterPro" id="IPR036396">
    <property type="entry name" value="Cyt_P450_sf"/>
</dbReference>
<keyword evidence="11" id="KW-1185">Reference proteome</keyword>
<keyword evidence="9" id="KW-0812">Transmembrane</keyword>